<dbReference type="InterPro" id="IPR052797">
    <property type="entry name" value="RegFact_GeneExpr_CellDeath"/>
</dbReference>
<dbReference type="PANTHER" id="PTHR33936:SF24">
    <property type="entry name" value="C2H2-TYPE DOMAIN-CONTAINING PROTEIN"/>
    <property type="match status" value="1"/>
</dbReference>
<comment type="caution">
    <text evidence="3">The sequence shown here is derived from an EMBL/GenBank/DDBJ whole genome shotgun (WGS) entry which is preliminary data.</text>
</comment>
<keyword evidence="1" id="KW-0862">Zinc</keyword>
<dbReference type="EMBL" id="JAXCGZ010022694">
    <property type="protein sequence ID" value="KAK7026888.1"/>
    <property type="molecule type" value="Genomic_DNA"/>
</dbReference>
<keyword evidence="1" id="KW-0863">Zinc-finger</keyword>
<dbReference type="PROSITE" id="PS50157">
    <property type="entry name" value="ZINC_FINGER_C2H2_2"/>
    <property type="match status" value="1"/>
</dbReference>
<evidence type="ECO:0000313" key="3">
    <source>
        <dbReference type="EMBL" id="KAK7026888.1"/>
    </source>
</evidence>
<dbReference type="InterPro" id="IPR013087">
    <property type="entry name" value="Znf_C2H2_type"/>
</dbReference>
<dbReference type="PROSITE" id="PS00028">
    <property type="entry name" value="ZINC_FINGER_C2H2_1"/>
    <property type="match status" value="1"/>
</dbReference>
<feature type="domain" description="C2H2-type" evidence="2">
    <location>
        <begin position="48"/>
        <end position="71"/>
    </location>
</feature>
<dbReference type="SMART" id="SM00355">
    <property type="entry name" value="ZnF_C2H2"/>
    <property type="match status" value="2"/>
</dbReference>
<evidence type="ECO:0000313" key="4">
    <source>
        <dbReference type="Proteomes" id="UP001381693"/>
    </source>
</evidence>
<evidence type="ECO:0000256" key="1">
    <source>
        <dbReference type="PROSITE-ProRule" id="PRU00042"/>
    </source>
</evidence>
<dbReference type="PANTHER" id="PTHR33936">
    <property type="entry name" value="PROTEIN CBG17840"/>
    <property type="match status" value="1"/>
</dbReference>
<name>A0AAN8ZPN7_HALRR</name>
<evidence type="ECO:0000259" key="2">
    <source>
        <dbReference type="PROSITE" id="PS50157"/>
    </source>
</evidence>
<dbReference type="AlphaFoldDB" id="A0AAN8ZPN7"/>
<sequence>MSKEMLRVPGCFDNIFENSTSDDLSSSTIREDIQSENAVFDSSTSKTMECHICHRRYKNRNSLATHIRVKHKNTLVARANMPCLEANCDFRGCRITSLITHLIRTHKKKFQCEKIHFQHEEEFWKWKKKAEETLKSTYSASSAAKKLAFGDKKLFLRCNRSGYTRYKSSTNAGSSSSYKSMKINAVCSSFMNVTFHKKGGASVFFCKTHYGHKDEHSFRCTRLSAYERNMMKKMILDGLTASEIISRMKTQIPEHRHHLLKTSSICNITARQNLPTGKEEGTLKCASTKKTSNSSVSSISCDFLIDLKVDNEIEIETGDEEPAVSSVIEETQNPTHDIQTIDGNYIKVLRNHVLEKAQQISRLALDLTLQELSSLNNKLSTVLKDIDGKNHLDIEILSDMDDSGVEYDENNLVYEDQHGHSVYLKCSNKDVNELSVSG</sequence>
<dbReference type="GO" id="GO:0008270">
    <property type="term" value="F:zinc ion binding"/>
    <property type="evidence" value="ECO:0007669"/>
    <property type="project" value="UniProtKB-KW"/>
</dbReference>
<proteinExistence type="predicted"/>
<dbReference type="Proteomes" id="UP001381693">
    <property type="component" value="Unassembled WGS sequence"/>
</dbReference>
<keyword evidence="1" id="KW-0479">Metal-binding</keyword>
<protein>
    <recommendedName>
        <fullName evidence="2">C2H2-type domain-containing protein</fullName>
    </recommendedName>
</protein>
<keyword evidence="4" id="KW-1185">Reference proteome</keyword>
<gene>
    <name evidence="3" type="ORF">SK128_012651</name>
</gene>
<organism evidence="3 4">
    <name type="scientific">Halocaridina rubra</name>
    <name type="common">Hawaiian red shrimp</name>
    <dbReference type="NCBI Taxonomy" id="373956"/>
    <lineage>
        <taxon>Eukaryota</taxon>
        <taxon>Metazoa</taxon>
        <taxon>Ecdysozoa</taxon>
        <taxon>Arthropoda</taxon>
        <taxon>Crustacea</taxon>
        <taxon>Multicrustacea</taxon>
        <taxon>Malacostraca</taxon>
        <taxon>Eumalacostraca</taxon>
        <taxon>Eucarida</taxon>
        <taxon>Decapoda</taxon>
        <taxon>Pleocyemata</taxon>
        <taxon>Caridea</taxon>
        <taxon>Atyoidea</taxon>
        <taxon>Atyidae</taxon>
        <taxon>Halocaridina</taxon>
    </lineage>
</organism>
<accession>A0AAN8ZPN7</accession>
<reference evidence="3 4" key="1">
    <citation type="submission" date="2023-11" db="EMBL/GenBank/DDBJ databases">
        <title>Halocaridina rubra genome assembly.</title>
        <authorList>
            <person name="Smith C."/>
        </authorList>
    </citation>
    <scope>NUCLEOTIDE SEQUENCE [LARGE SCALE GENOMIC DNA]</scope>
    <source>
        <strain evidence="3">EP-1</strain>
        <tissue evidence="3">Whole</tissue>
    </source>
</reference>